<comment type="caution">
    <text evidence="2">The sequence shown here is derived from an EMBL/GenBank/DDBJ whole genome shotgun (WGS) entry which is preliminary data.</text>
</comment>
<evidence type="ECO:0000313" key="3">
    <source>
        <dbReference type="Proteomes" id="UP000320735"/>
    </source>
</evidence>
<evidence type="ECO:0000256" key="1">
    <source>
        <dbReference type="SAM" id="Coils"/>
    </source>
</evidence>
<reference evidence="2 3" key="1">
    <citation type="submission" date="2019-02" db="EMBL/GenBank/DDBJ databases">
        <title>Deep-cultivation of Planctomycetes and their phenomic and genomic characterization uncovers novel biology.</title>
        <authorList>
            <person name="Wiegand S."/>
            <person name="Jogler M."/>
            <person name="Boedeker C."/>
            <person name="Pinto D."/>
            <person name="Vollmers J."/>
            <person name="Rivas-Marin E."/>
            <person name="Kohn T."/>
            <person name="Peeters S.H."/>
            <person name="Heuer A."/>
            <person name="Rast P."/>
            <person name="Oberbeckmann S."/>
            <person name="Bunk B."/>
            <person name="Jeske O."/>
            <person name="Meyerdierks A."/>
            <person name="Storesund J.E."/>
            <person name="Kallscheuer N."/>
            <person name="Luecker S."/>
            <person name="Lage O.M."/>
            <person name="Pohl T."/>
            <person name="Merkel B.J."/>
            <person name="Hornburger P."/>
            <person name="Mueller R.-W."/>
            <person name="Bruemmer F."/>
            <person name="Labrenz M."/>
            <person name="Spormann A.M."/>
            <person name="Op Den Camp H."/>
            <person name="Overmann J."/>
            <person name="Amann R."/>
            <person name="Jetten M.S.M."/>
            <person name="Mascher T."/>
            <person name="Medema M.H."/>
            <person name="Devos D.P."/>
            <person name="Kaster A.-K."/>
            <person name="Ovreas L."/>
            <person name="Rohde M."/>
            <person name="Galperin M.Y."/>
            <person name="Jogler C."/>
        </authorList>
    </citation>
    <scope>NUCLEOTIDE SEQUENCE [LARGE SCALE GENOMIC DNA]</scope>
    <source>
        <strain evidence="2 3">CA54</strain>
    </source>
</reference>
<organism evidence="2 3">
    <name type="scientific">Symmachiella macrocystis</name>
    <dbReference type="NCBI Taxonomy" id="2527985"/>
    <lineage>
        <taxon>Bacteria</taxon>
        <taxon>Pseudomonadati</taxon>
        <taxon>Planctomycetota</taxon>
        <taxon>Planctomycetia</taxon>
        <taxon>Planctomycetales</taxon>
        <taxon>Planctomycetaceae</taxon>
        <taxon>Symmachiella</taxon>
    </lineage>
</organism>
<name>A0A5C6B4J9_9PLAN</name>
<gene>
    <name evidence="2" type="ORF">CA54_50640</name>
</gene>
<proteinExistence type="predicted"/>
<dbReference type="Proteomes" id="UP000320735">
    <property type="component" value="Unassembled WGS sequence"/>
</dbReference>
<evidence type="ECO:0000313" key="2">
    <source>
        <dbReference type="EMBL" id="TWU06667.1"/>
    </source>
</evidence>
<dbReference type="EMBL" id="SJPP01000003">
    <property type="protein sequence ID" value="TWU06667.1"/>
    <property type="molecule type" value="Genomic_DNA"/>
</dbReference>
<feature type="coiled-coil region" evidence="1">
    <location>
        <begin position="4"/>
        <end position="31"/>
    </location>
</feature>
<dbReference type="AlphaFoldDB" id="A0A5C6B4J9"/>
<accession>A0A5C6B4J9</accession>
<protein>
    <submittedName>
        <fullName evidence="2">Uncharacterized protein</fullName>
    </submittedName>
</protein>
<keyword evidence="3" id="KW-1185">Reference proteome</keyword>
<sequence>MTLVTIMTKKRAATERQLENAKQALAAREATLKETGVETKRDTIWRGLNATVRDIDQRLKAIGTIEEREKAMAERRMAPANDSASEE</sequence>
<keyword evidence="1" id="KW-0175">Coiled coil</keyword>